<dbReference type="InterPro" id="IPR036291">
    <property type="entry name" value="NAD(P)-bd_dom_sf"/>
</dbReference>
<sequence>MTARRILVTGATGYIGGRLVPRLLARGHIVRVLARSPQKLADVPWAGQVEVVEGDLGDPAAVARAVEGMDVVYYLVHSMRARGDFEQEEAAAARSVAEASAAAGVSRIVYLGALHPDGPLSRHLRSRVEVGRILLASGVPTAVLQAGVVIGSGSASFEMIRHLTEVLPYMPAPRWVRNRIQPIAVRDVLHYLLEAAELPPEVSRAFDIGGPDILRYGQMMNGYAVEAGLPQRPIASLPVFTPWLASQWVNLVTPIPRSLAVPIIESLQYDCVVREHDIDAVIPPPAGGLTGYRASVRLALAKMRAGDVETSWLNSSVAGAPSDALPSDPDWSGHTVYTDVRERTSTADADALWRVVEGIGGERGWYSFPLAWALRGWLDKLVGGVGLRRGRRDADRLHTGEALDWWRVEELRRGSDLRLRAEMRVPGLAWLEMHVEPADPADPQRGGSRYRQRAVFFPRGLSGRLYWFAILPFHGIVFEGMANRIVAEAERAGAAQRAGVTPGAP</sequence>
<dbReference type="EMBL" id="JAROCF010000001">
    <property type="protein sequence ID" value="MDN4615665.1"/>
    <property type="molecule type" value="Genomic_DNA"/>
</dbReference>
<gene>
    <name evidence="2" type="ORF">P5G50_14535</name>
</gene>
<dbReference type="RefSeq" id="WP_301208141.1">
    <property type="nucleotide sequence ID" value="NZ_JAROCF010000001.1"/>
</dbReference>
<dbReference type="Pfam" id="PF11066">
    <property type="entry name" value="DUF2867"/>
    <property type="match status" value="1"/>
</dbReference>
<feature type="domain" description="NAD(P)-binding" evidence="1">
    <location>
        <begin position="10"/>
        <end position="118"/>
    </location>
</feature>
<evidence type="ECO:0000313" key="3">
    <source>
        <dbReference type="Proteomes" id="UP001174208"/>
    </source>
</evidence>
<name>A0ABT8KDW8_9MICO</name>
<evidence type="ECO:0000313" key="2">
    <source>
        <dbReference type="EMBL" id="MDN4615665.1"/>
    </source>
</evidence>
<proteinExistence type="predicted"/>
<evidence type="ECO:0000259" key="1">
    <source>
        <dbReference type="Pfam" id="PF13460"/>
    </source>
</evidence>
<dbReference type="InterPro" id="IPR016040">
    <property type="entry name" value="NAD(P)-bd_dom"/>
</dbReference>
<dbReference type="Proteomes" id="UP001174208">
    <property type="component" value="Unassembled WGS sequence"/>
</dbReference>
<dbReference type="Pfam" id="PF13460">
    <property type="entry name" value="NAD_binding_10"/>
    <property type="match status" value="1"/>
</dbReference>
<protein>
    <submittedName>
        <fullName evidence="2">SDR family oxidoreductase</fullName>
    </submittedName>
</protein>
<dbReference type="InterPro" id="IPR021295">
    <property type="entry name" value="DUF2867"/>
</dbReference>
<dbReference type="InterPro" id="IPR051783">
    <property type="entry name" value="NAD(P)-dependent_oxidoreduct"/>
</dbReference>
<dbReference type="SUPFAM" id="SSF51735">
    <property type="entry name" value="NAD(P)-binding Rossmann-fold domains"/>
    <property type="match status" value="1"/>
</dbReference>
<dbReference type="Gene3D" id="3.40.50.720">
    <property type="entry name" value="NAD(P)-binding Rossmann-like Domain"/>
    <property type="match status" value="1"/>
</dbReference>
<dbReference type="PANTHER" id="PTHR48079">
    <property type="entry name" value="PROTEIN YEEZ"/>
    <property type="match status" value="1"/>
</dbReference>
<accession>A0ABT8KDW8</accession>
<keyword evidence="3" id="KW-1185">Reference proteome</keyword>
<dbReference type="PANTHER" id="PTHR48079:SF6">
    <property type="entry name" value="NAD(P)-BINDING DOMAIN-CONTAINING PROTEIN-RELATED"/>
    <property type="match status" value="1"/>
</dbReference>
<organism evidence="2 3">
    <name type="scientific">Leifsonia williamsii</name>
    <dbReference type="NCBI Taxonomy" id="3035919"/>
    <lineage>
        <taxon>Bacteria</taxon>
        <taxon>Bacillati</taxon>
        <taxon>Actinomycetota</taxon>
        <taxon>Actinomycetes</taxon>
        <taxon>Micrococcales</taxon>
        <taxon>Microbacteriaceae</taxon>
        <taxon>Leifsonia</taxon>
    </lineage>
</organism>
<reference evidence="2" key="1">
    <citation type="submission" date="2023-06" db="EMBL/GenBank/DDBJ databases">
        <title>MT1 and MT2 Draft Genomes of Novel Species.</title>
        <authorList>
            <person name="Venkateswaran K."/>
        </authorList>
    </citation>
    <scope>NUCLEOTIDE SEQUENCE</scope>
    <source>
        <strain evidence="2">F6_8S_P_1B</strain>
    </source>
</reference>
<comment type="caution">
    <text evidence="2">The sequence shown here is derived from an EMBL/GenBank/DDBJ whole genome shotgun (WGS) entry which is preliminary data.</text>
</comment>